<dbReference type="SUPFAM" id="SSF48371">
    <property type="entry name" value="ARM repeat"/>
    <property type="match status" value="1"/>
</dbReference>
<proteinExistence type="inferred from homology"/>
<evidence type="ECO:0000313" key="4">
    <source>
        <dbReference type="EMBL" id="OMJ74263.1"/>
    </source>
</evidence>
<comment type="similarity">
    <text evidence="1">Belongs to the importin alpha family.</text>
</comment>
<dbReference type="EMBL" id="MPUH01000763">
    <property type="protein sequence ID" value="OMJ74263.1"/>
    <property type="molecule type" value="Genomic_DNA"/>
</dbReference>
<dbReference type="InterPro" id="IPR011989">
    <property type="entry name" value="ARM-like"/>
</dbReference>
<name>A0A1R2BBS5_9CILI</name>
<reference evidence="4 5" key="1">
    <citation type="submission" date="2016-11" db="EMBL/GenBank/DDBJ databases">
        <title>The macronuclear genome of Stentor coeruleus: a giant cell with tiny introns.</title>
        <authorList>
            <person name="Slabodnick M."/>
            <person name="Ruby J.G."/>
            <person name="Reiff S.B."/>
            <person name="Swart E.C."/>
            <person name="Gosai S."/>
            <person name="Prabakaran S."/>
            <person name="Witkowska E."/>
            <person name="Larue G.E."/>
            <person name="Fisher S."/>
            <person name="Freeman R.M."/>
            <person name="Gunawardena J."/>
            <person name="Chu W."/>
            <person name="Stover N.A."/>
            <person name="Gregory B.D."/>
            <person name="Nowacki M."/>
            <person name="Derisi J."/>
            <person name="Roy S.W."/>
            <person name="Marshall W.F."/>
            <person name="Sood P."/>
        </authorList>
    </citation>
    <scope>NUCLEOTIDE SEQUENCE [LARGE SCALE GENOMIC DNA]</scope>
    <source>
        <strain evidence="4">WM001</strain>
    </source>
</reference>
<dbReference type="PANTHER" id="PTHR23316">
    <property type="entry name" value="IMPORTIN ALPHA"/>
    <property type="match status" value="1"/>
</dbReference>
<gene>
    <name evidence="4" type="ORF">SteCoe_26852</name>
</gene>
<dbReference type="SMART" id="SM00185">
    <property type="entry name" value="ARM"/>
    <property type="match status" value="5"/>
</dbReference>
<keyword evidence="3" id="KW-0653">Protein transport</keyword>
<dbReference type="GO" id="GO:0015031">
    <property type="term" value="P:protein transport"/>
    <property type="evidence" value="ECO:0007669"/>
    <property type="project" value="UniProtKB-KW"/>
</dbReference>
<evidence type="ECO:0000256" key="3">
    <source>
        <dbReference type="ARBA" id="ARBA00022927"/>
    </source>
</evidence>
<organism evidence="4 5">
    <name type="scientific">Stentor coeruleus</name>
    <dbReference type="NCBI Taxonomy" id="5963"/>
    <lineage>
        <taxon>Eukaryota</taxon>
        <taxon>Sar</taxon>
        <taxon>Alveolata</taxon>
        <taxon>Ciliophora</taxon>
        <taxon>Postciliodesmatophora</taxon>
        <taxon>Heterotrichea</taxon>
        <taxon>Heterotrichida</taxon>
        <taxon>Stentoridae</taxon>
        <taxon>Stentor</taxon>
    </lineage>
</organism>
<dbReference type="InterPro" id="IPR000225">
    <property type="entry name" value="Armadillo"/>
</dbReference>
<evidence type="ECO:0000256" key="2">
    <source>
        <dbReference type="ARBA" id="ARBA00022448"/>
    </source>
</evidence>
<protein>
    <recommendedName>
        <fullName evidence="6">Importin subunit alpha</fullName>
    </recommendedName>
</protein>
<dbReference type="OrthoDB" id="29145at2759"/>
<evidence type="ECO:0000256" key="1">
    <source>
        <dbReference type="ARBA" id="ARBA00010394"/>
    </source>
</evidence>
<evidence type="ECO:0008006" key="6">
    <source>
        <dbReference type="Google" id="ProtNLM"/>
    </source>
</evidence>
<dbReference type="InterPro" id="IPR016024">
    <property type="entry name" value="ARM-type_fold"/>
</dbReference>
<comment type="caution">
    <text evidence="4">The sequence shown here is derived from an EMBL/GenBank/DDBJ whole genome shotgun (WGS) entry which is preliminary data.</text>
</comment>
<dbReference type="Gene3D" id="1.25.10.10">
    <property type="entry name" value="Leucine-rich Repeat Variant"/>
    <property type="match status" value="1"/>
</dbReference>
<keyword evidence="2" id="KW-0813">Transport</keyword>
<dbReference type="Proteomes" id="UP000187209">
    <property type="component" value="Unassembled WGS sequence"/>
</dbReference>
<evidence type="ECO:0000313" key="5">
    <source>
        <dbReference type="Proteomes" id="UP000187209"/>
    </source>
</evidence>
<dbReference type="AlphaFoldDB" id="A0A1R2BBS5"/>
<accession>A0A1R2BBS5</accession>
<sequence length="479" mass="54373">MQSSDLRLAQRNADFFKTNFSQSNEHYAVSLRKAKRSEHLKKKRKIILSLNTKEISSIMDTLNELYSYIDIEIPTDRTFQLISEFQIFLYSGGCINQFLPSILKIFQSFLHILQKSTNIELLKELTLVFCILTSEYNILIQDRRKMCITNILISTLKFSNILILKNSILSIGNLSIDSEEGLNEILNSNFLPTLQKSLNNFQKLPMKIIKITAWTLANLCGKKSNLTTDQSIIILEILKKHIISIYSKSINDAMRALMGISYKSESISQCIIDQGLVPFIFTSTKNNSESISLCALKTIGNMLSWLPTQTQVLINMGVLDIIQNKTSSTNPNIRKQGFWALSNIASGTSAQVAELIDHDIMKFVFYGLLDSDISTRKEASVAICNLTTSACQSSLLILLEKGILKYLSKSLEDSDITVRENSLIALWELLKATSSTDTDLFKSLEYSEFMNELDRVFFNTHGEHQVIEELYRIIENNDN</sequence>
<keyword evidence="5" id="KW-1185">Reference proteome</keyword>